<dbReference type="SMART" id="SM01004">
    <property type="entry name" value="ALAD"/>
    <property type="match status" value="1"/>
</dbReference>
<protein>
    <recommendedName>
        <fullName evidence="6 17">Delta-aminolevulinic acid dehydratase</fullName>
        <ecNumber evidence="5 17">4.2.1.24</ecNumber>
    </recommendedName>
</protein>
<comment type="caution">
    <text evidence="19">The sequence shown here is derived from an EMBL/GenBank/DDBJ whole genome shotgun (WGS) entry which is preliminary data.</text>
</comment>
<dbReference type="NCBIfam" id="NF006762">
    <property type="entry name" value="PRK09283.1"/>
    <property type="match status" value="1"/>
</dbReference>
<feature type="binding site" evidence="15">
    <location>
        <position position="239"/>
    </location>
    <ligand>
        <name>5-aminolevulinate</name>
        <dbReference type="ChEBI" id="CHEBI:356416"/>
        <label>1</label>
    </ligand>
</feature>
<dbReference type="FunFam" id="3.20.20.70:FF:000048">
    <property type="entry name" value="Delta-aminolevulinic acid dehydratase"/>
    <property type="match status" value="1"/>
</dbReference>
<evidence type="ECO:0000256" key="9">
    <source>
        <dbReference type="ARBA" id="ARBA00023133"/>
    </source>
</evidence>
<dbReference type="PANTHER" id="PTHR11458:SF0">
    <property type="entry name" value="DELTA-AMINOLEVULINIC ACID DEHYDRATASE"/>
    <property type="match status" value="1"/>
</dbReference>
<reference evidence="19" key="1">
    <citation type="submission" date="2023-02" db="EMBL/GenBank/DDBJ databases">
        <title>Identification and recombinant expression of a fungal hydrolase from Papiliotrema laurentii that hydrolyzes apple cutin and clears colloidal polyester polyurethane.</title>
        <authorList>
            <consortium name="DOE Joint Genome Institute"/>
            <person name="Roman V.A."/>
            <person name="Bojanowski C."/>
            <person name="Crable B.R."/>
            <person name="Wagner D.N."/>
            <person name="Hung C.S."/>
            <person name="Nadeau L.J."/>
            <person name="Schratz L."/>
            <person name="Haridas S."/>
            <person name="Pangilinan J."/>
            <person name="Lipzen A."/>
            <person name="Na H."/>
            <person name="Yan M."/>
            <person name="Ng V."/>
            <person name="Grigoriev I.V."/>
            <person name="Spatafora J.W."/>
            <person name="Barlow D."/>
            <person name="Biffinger J."/>
            <person name="Kelley-Loughnane N."/>
            <person name="Varaljay V.A."/>
            <person name="Crookes-Goodson W.J."/>
        </authorList>
    </citation>
    <scope>NUCLEOTIDE SEQUENCE</scope>
    <source>
        <strain evidence="19">5307AH</strain>
    </source>
</reference>
<proteinExistence type="inferred from homology"/>
<dbReference type="Pfam" id="PF00490">
    <property type="entry name" value="ALAD"/>
    <property type="match status" value="1"/>
</dbReference>
<keyword evidence="11 17" id="KW-0627">Porphyrin biosynthesis</keyword>
<comment type="cofactor">
    <cofactor evidence="1">
        <name>Zn(2+)</name>
        <dbReference type="ChEBI" id="CHEBI:29105"/>
    </cofactor>
</comment>
<gene>
    <name evidence="19" type="ORF">DB88DRAFT_535189</name>
</gene>
<name>A0AAD9D1I4_PAPLA</name>
<evidence type="ECO:0000256" key="5">
    <source>
        <dbReference type="ARBA" id="ARBA00012053"/>
    </source>
</evidence>
<dbReference type="PRINTS" id="PR00144">
    <property type="entry name" value="DALDHYDRTASE"/>
</dbReference>
<keyword evidence="10 17" id="KW-0456">Lyase</keyword>
<dbReference type="PIRSF" id="PIRSF001415">
    <property type="entry name" value="Porphbilin_synth"/>
    <property type="match status" value="1"/>
</dbReference>
<comment type="subunit">
    <text evidence="4 17">Homooctamer.</text>
</comment>
<keyword evidence="20" id="KW-1185">Reference proteome</keyword>
<keyword evidence="9" id="KW-0350">Heme biosynthesis</keyword>
<evidence type="ECO:0000256" key="16">
    <source>
        <dbReference type="PIRSR" id="PIRSR001415-3"/>
    </source>
</evidence>
<evidence type="ECO:0000256" key="8">
    <source>
        <dbReference type="ARBA" id="ARBA00022833"/>
    </source>
</evidence>
<evidence type="ECO:0000313" key="20">
    <source>
        <dbReference type="Proteomes" id="UP001182556"/>
    </source>
</evidence>
<feature type="binding site" evidence="16">
    <location>
        <position position="142"/>
    </location>
    <ligand>
        <name>Zn(2+)</name>
        <dbReference type="ChEBI" id="CHEBI:29105"/>
        <note>catalytic</note>
    </ligand>
</feature>
<evidence type="ECO:0000256" key="3">
    <source>
        <dbReference type="ARBA" id="ARBA00008055"/>
    </source>
</evidence>
<dbReference type="InterPro" id="IPR030656">
    <property type="entry name" value="ALAD_AS"/>
</dbReference>
<evidence type="ECO:0000256" key="11">
    <source>
        <dbReference type="ARBA" id="ARBA00023244"/>
    </source>
</evidence>
<dbReference type="AlphaFoldDB" id="A0AAD9D1I4"/>
<dbReference type="EC" id="4.2.1.24" evidence="5 17"/>
<dbReference type="GO" id="GO:0008270">
    <property type="term" value="F:zinc ion binding"/>
    <property type="evidence" value="ECO:0007669"/>
    <property type="project" value="TreeGrafter"/>
</dbReference>
<dbReference type="EMBL" id="JAODAN010000005">
    <property type="protein sequence ID" value="KAK1924333.1"/>
    <property type="molecule type" value="Genomic_DNA"/>
</dbReference>
<feature type="active site" description="Schiff-base intermediate with substrate" evidence="14">
    <location>
        <position position="217"/>
    </location>
</feature>
<feature type="binding site" evidence="15">
    <location>
        <position position="227"/>
    </location>
    <ligand>
        <name>5-aminolevulinate</name>
        <dbReference type="ChEBI" id="CHEBI:356416"/>
        <label>1</label>
    </ligand>
</feature>
<accession>A0AAD9D1I4</accession>
<evidence type="ECO:0000256" key="10">
    <source>
        <dbReference type="ARBA" id="ARBA00023239"/>
    </source>
</evidence>
<dbReference type="GO" id="GO:0004655">
    <property type="term" value="F:porphobilinogen synthase activity"/>
    <property type="evidence" value="ECO:0007669"/>
    <property type="project" value="UniProtKB-EC"/>
</dbReference>
<evidence type="ECO:0000256" key="15">
    <source>
        <dbReference type="PIRSR" id="PIRSR001415-2"/>
    </source>
</evidence>
<dbReference type="PROSITE" id="PS00169">
    <property type="entry name" value="D_ALA_DEHYDRATASE"/>
    <property type="match status" value="1"/>
</dbReference>
<feature type="active site" description="Schiff-base intermediate with substrate" evidence="14">
    <location>
        <position position="270"/>
    </location>
</feature>
<comment type="catalytic activity">
    <reaction evidence="13 17">
        <text>2 5-aminolevulinate = porphobilinogen + 2 H2O + H(+)</text>
        <dbReference type="Rhea" id="RHEA:24064"/>
        <dbReference type="ChEBI" id="CHEBI:15377"/>
        <dbReference type="ChEBI" id="CHEBI:15378"/>
        <dbReference type="ChEBI" id="CHEBI:58126"/>
        <dbReference type="ChEBI" id="CHEBI:356416"/>
        <dbReference type="EC" id="4.2.1.24"/>
    </reaction>
</comment>
<evidence type="ECO:0000256" key="14">
    <source>
        <dbReference type="PIRSR" id="PIRSR001415-1"/>
    </source>
</evidence>
<dbReference type="GO" id="GO:0005829">
    <property type="term" value="C:cytosol"/>
    <property type="evidence" value="ECO:0007669"/>
    <property type="project" value="TreeGrafter"/>
</dbReference>
<evidence type="ECO:0000256" key="4">
    <source>
        <dbReference type="ARBA" id="ARBA00011823"/>
    </source>
</evidence>
<dbReference type="SUPFAM" id="SSF51569">
    <property type="entry name" value="Aldolase"/>
    <property type="match status" value="1"/>
</dbReference>
<keyword evidence="7 16" id="KW-0479">Metal-binding</keyword>
<organism evidence="19 20">
    <name type="scientific">Papiliotrema laurentii</name>
    <name type="common">Cryptococcus laurentii</name>
    <dbReference type="NCBI Taxonomy" id="5418"/>
    <lineage>
        <taxon>Eukaryota</taxon>
        <taxon>Fungi</taxon>
        <taxon>Dikarya</taxon>
        <taxon>Basidiomycota</taxon>
        <taxon>Agaricomycotina</taxon>
        <taxon>Tremellomycetes</taxon>
        <taxon>Tremellales</taxon>
        <taxon>Rhynchogastremaceae</taxon>
        <taxon>Papiliotrema</taxon>
    </lineage>
</organism>
<evidence type="ECO:0000256" key="13">
    <source>
        <dbReference type="ARBA" id="ARBA00047651"/>
    </source>
</evidence>
<dbReference type="GO" id="GO:0006783">
    <property type="term" value="P:heme biosynthetic process"/>
    <property type="evidence" value="ECO:0007669"/>
    <property type="project" value="UniProtKB-KW"/>
</dbReference>
<evidence type="ECO:0000313" key="19">
    <source>
        <dbReference type="EMBL" id="KAK1924333.1"/>
    </source>
</evidence>
<evidence type="ECO:0000256" key="1">
    <source>
        <dbReference type="ARBA" id="ARBA00001947"/>
    </source>
</evidence>
<evidence type="ECO:0000256" key="2">
    <source>
        <dbReference type="ARBA" id="ARBA00004694"/>
    </source>
</evidence>
<dbReference type="Gene3D" id="3.20.20.70">
    <property type="entry name" value="Aldolase class I"/>
    <property type="match status" value="1"/>
</dbReference>
<comment type="similarity">
    <text evidence="3 18">Belongs to the ALAD family.</text>
</comment>
<comment type="function">
    <text evidence="12">Catalyzes an early step in the biosynthesis of tetrapyrroles. Binds two molecules of 5-aminolevulinate per subunit, each at a distinct site, and catalyzes their condensation to form porphobilinogen.</text>
</comment>
<evidence type="ECO:0000256" key="7">
    <source>
        <dbReference type="ARBA" id="ARBA00022723"/>
    </source>
</evidence>
<evidence type="ECO:0000256" key="6">
    <source>
        <dbReference type="ARBA" id="ARBA00020771"/>
    </source>
</evidence>
<dbReference type="InterPro" id="IPR001731">
    <property type="entry name" value="ALAD"/>
</dbReference>
<dbReference type="PANTHER" id="PTHR11458">
    <property type="entry name" value="DELTA-AMINOLEVULINIC ACID DEHYDRATASE"/>
    <property type="match status" value="1"/>
</dbReference>
<dbReference type="Proteomes" id="UP001182556">
    <property type="component" value="Unassembled WGS sequence"/>
</dbReference>
<evidence type="ECO:0000256" key="17">
    <source>
        <dbReference type="RuleBase" id="RU000515"/>
    </source>
</evidence>
<feature type="binding site" evidence="15">
    <location>
        <position position="297"/>
    </location>
    <ligand>
        <name>5-aminolevulinate</name>
        <dbReference type="ChEBI" id="CHEBI:356416"/>
        <label>2</label>
    </ligand>
</feature>
<keyword evidence="8 16" id="KW-0862">Zinc</keyword>
<dbReference type="InterPro" id="IPR013785">
    <property type="entry name" value="Aldolase_TIM"/>
</dbReference>
<evidence type="ECO:0000256" key="12">
    <source>
        <dbReference type="ARBA" id="ARBA00025628"/>
    </source>
</evidence>
<feature type="binding site" evidence="16">
    <location>
        <position position="134"/>
    </location>
    <ligand>
        <name>Zn(2+)</name>
        <dbReference type="ChEBI" id="CHEBI:29105"/>
        <note>catalytic</note>
    </ligand>
</feature>
<sequence length="352" mass="38218">MSAESFRAPRLEVSSILQGGYHHPTLRQMQNNGRNLTKSMFIYPIFISDDPDAEEVISSLPGQKRWGVNKLEGFLGPLIRKGLKGVILFGVPMKMNKDPRGSPADDPSTPVILALELLSKLYPKLLLVTDVCICEYTSTGHCGILSSLPAPGHSNQPTLDAEASAQRIAEVAVAYAKAGAHVVAPSDMMDGRIKAIKQGLMHAGLANRCALMSYSAKFASGLYGPFREAAGSAPSFGNRKCYQLPPNARGLARRALTRDANEGADMLMVKPALPYLDIISDSATMFPDLPVACYQVSGEYAMVYAGAEKGIYDLKEMAFETTESMVRAGASIILSYFTPQFLDWLDEERTNV</sequence>
<comment type="pathway">
    <text evidence="2">Porphyrin-containing compound metabolism; protoporphyrin-IX biosynthesis; coproporphyrinogen-III from 5-aminolevulinate: step 1/4.</text>
</comment>
<feature type="binding site" evidence="16">
    <location>
        <position position="132"/>
    </location>
    <ligand>
        <name>Zn(2+)</name>
        <dbReference type="ChEBI" id="CHEBI:29105"/>
        <note>catalytic</note>
    </ligand>
</feature>
<evidence type="ECO:0000256" key="18">
    <source>
        <dbReference type="RuleBase" id="RU004161"/>
    </source>
</evidence>
<feature type="binding site" evidence="15">
    <location>
        <position position="336"/>
    </location>
    <ligand>
        <name>5-aminolevulinate</name>
        <dbReference type="ChEBI" id="CHEBI:356416"/>
        <label>2</label>
    </ligand>
</feature>